<evidence type="ECO:0000313" key="3">
    <source>
        <dbReference type="Proteomes" id="UP001501842"/>
    </source>
</evidence>
<evidence type="ECO:0000313" key="2">
    <source>
        <dbReference type="EMBL" id="GAA2725902.1"/>
    </source>
</evidence>
<keyword evidence="1" id="KW-1133">Transmembrane helix</keyword>
<gene>
    <name evidence="2" type="ORF">GCM10010439_27060</name>
</gene>
<sequence length="430" mass="47936">MHTPRLNRRFAPRRVSFSSTVVYRPPDQRFEALAGKVASALESNEGGAAEQDFAAVRSAVLAQMPTAGTARYWLPIQVRRGMGRGARRSSREDELIYQILANGELSSFVSVSEDYTCISVTINIHMESVSVDGVIALGHSSNGRRCTQVIPLTIGSDEHEVHCLHEAHARIAHELGLDMPGSTANHFRCVEIREVGSRTRAMDVLNRYPCELYGMLYADEGWRHVGLDTARAALAEAWGTRRFIRAMASGDACLMVNLRSAEYSRSQHRYFTSFFESGPAYFQHEYRLAALEHGPFLAIELATYRKCIVDELDGRFGKDSSGESASDRGPRVLSGVRARSYRRSRHRSLAEGMRRLQMHPSTALSSLDTMVEKACGLPAREEYLGRLLRAYEAEEQINYTYRANGLIAALTWINVLIALIAAVATVAIRF</sequence>
<reference evidence="2 3" key="1">
    <citation type="journal article" date="2019" name="Int. J. Syst. Evol. Microbiol.">
        <title>The Global Catalogue of Microorganisms (GCM) 10K type strain sequencing project: providing services to taxonomists for standard genome sequencing and annotation.</title>
        <authorList>
            <consortium name="The Broad Institute Genomics Platform"/>
            <consortium name="The Broad Institute Genome Sequencing Center for Infectious Disease"/>
            <person name="Wu L."/>
            <person name="Ma J."/>
        </authorList>
    </citation>
    <scope>NUCLEOTIDE SEQUENCE [LARGE SCALE GENOMIC DNA]</scope>
    <source>
        <strain evidence="2 3">JCM 8201</strain>
    </source>
</reference>
<feature type="transmembrane region" description="Helical" evidence="1">
    <location>
        <begin position="406"/>
        <end position="428"/>
    </location>
</feature>
<name>A0ABN3U744_9ACTN</name>
<keyword evidence="3" id="KW-1185">Reference proteome</keyword>
<dbReference type="RefSeq" id="WP_344450693.1">
    <property type="nucleotide sequence ID" value="NZ_BAAATZ010000009.1"/>
</dbReference>
<dbReference type="EMBL" id="BAAATZ010000009">
    <property type="protein sequence ID" value="GAA2725902.1"/>
    <property type="molecule type" value="Genomic_DNA"/>
</dbReference>
<comment type="caution">
    <text evidence="2">The sequence shown here is derived from an EMBL/GenBank/DDBJ whole genome shotgun (WGS) entry which is preliminary data.</text>
</comment>
<accession>A0ABN3U744</accession>
<organism evidence="2 3">
    <name type="scientific">Actinocorallia aurantiaca</name>
    <dbReference type="NCBI Taxonomy" id="46204"/>
    <lineage>
        <taxon>Bacteria</taxon>
        <taxon>Bacillati</taxon>
        <taxon>Actinomycetota</taxon>
        <taxon>Actinomycetes</taxon>
        <taxon>Streptosporangiales</taxon>
        <taxon>Thermomonosporaceae</taxon>
        <taxon>Actinocorallia</taxon>
    </lineage>
</organism>
<keyword evidence="1" id="KW-0472">Membrane</keyword>
<protein>
    <submittedName>
        <fullName evidence="2">Uncharacterized protein</fullName>
    </submittedName>
</protein>
<proteinExistence type="predicted"/>
<keyword evidence="1" id="KW-0812">Transmembrane</keyword>
<dbReference type="Proteomes" id="UP001501842">
    <property type="component" value="Unassembled WGS sequence"/>
</dbReference>
<evidence type="ECO:0000256" key="1">
    <source>
        <dbReference type="SAM" id="Phobius"/>
    </source>
</evidence>